<comment type="caution">
    <text evidence="1">The sequence shown here is derived from an EMBL/GenBank/DDBJ whole genome shotgun (WGS) entry which is preliminary data.</text>
</comment>
<evidence type="ECO:0000313" key="2">
    <source>
        <dbReference type="Proteomes" id="UP000825729"/>
    </source>
</evidence>
<dbReference type="Proteomes" id="UP000825729">
    <property type="component" value="Unassembled WGS sequence"/>
</dbReference>
<dbReference type="AlphaFoldDB" id="A0AAV7FDT0"/>
<accession>A0AAV7FDT0</accession>
<organism evidence="1 2">
    <name type="scientific">Aristolochia fimbriata</name>
    <name type="common">White veined hardy Dutchman's pipe vine</name>
    <dbReference type="NCBI Taxonomy" id="158543"/>
    <lineage>
        <taxon>Eukaryota</taxon>
        <taxon>Viridiplantae</taxon>
        <taxon>Streptophyta</taxon>
        <taxon>Embryophyta</taxon>
        <taxon>Tracheophyta</taxon>
        <taxon>Spermatophyta</taxon>
        <taxon>Magnoliopsida</taxon>
        <taxon>Magnoliidae</taxon>
        <taxon>Piperales</taxon>
        <taxon>Aristolochiaceae</taxon>
        <taxon>Aristolochia</taxon>
    </lineage>
</organism>
<evidence type="ECO:0000313" key="1">
    <source>
        <dbReference type="EMBL" id="KAG9459350.1"/>
    </source>
</evidence>
<dbReference type="EMBL" id="JAINDJ010000002">
    <property type="protein sequence ID" value="KAG9459350.1"/>
    <property type="molecule type" value="Genomic_DNA"/>
</dbReference>
<proteinExistence type="predicted"/>
<keyword evidence="2" id="KW-1185">Reference proteome</keyword>
<reference evidence="1 2" key="1">
    <citation type="submission" date="2021-07" db="EMBL/GenBank/DDBJ databases">
        <title>The Aristolochia fimbriata genome: insights into angiosperm evolution, floral development and chemical biosynthesis.</title>
        <authorList>
            <person name="Jiao Y."/>
        </authorList>
    </citation>
    <scope>NUCLEOTIDE SEQUENCE [LARGE SCALE GENOMIC DNA]</scope>
    <source>
        <strain evidence="1">IBCAS-2021</strain>
        <tissue evidence="1">Leaf</tissue>
    </source>
</reference>
<protein>
    <submittedName>
        <fullName evidence="1">Uncharacterized protein</fullName>
    </submittedName>
</protein>
<sequence>MKYNIEEIGITLIHIHFNLVPTKQFGSKPILETTLILRHPNIRVANTLPEARNPPLSPFSYILKNKIFHSRLPIACDLLRSPATSCDLPTSCDLLTSCDLCETSCDLLRPPADLRRPPATSCDLLRPPATSDLRPPAPATERSAIFVSNLRLSFLLLVFLRPSA</sequence>
<name>A0AAV7FDT0_ARIFI</name>
<gene>
    <name evidence="1" type="ORF">H6P81_003858</name>
</gene>